<keyword evidence="3" id="KW-0413">Isomerase</keyword>
<dbReference type="OrthoDB" id="25767at2759"/>
<dbReference type="FunFam" id="3.30.70.660:FF:000010">
    <property type="entry name" value="tRNA pseudouridine synthase"/>
    <property type="match status" value="1"/>
</dbReference>
<dbReference type="PANTHER" id="PTHR11142">
    <property type="entry name" value="PSEUDOURIDYLATE SYNTHASE"/>
    <property type="match status" value="1"/>
</dbReference>
<dbReference type="NCBIfam" id="TIGR00071">
    <property type="entry name" value="hisT_truA"/>
    <property type="match status" value="1"/>
</dbReference>
<evidence type="ECO:0000256" key="4">
    <source>
        <dbReference type="SAM" id="Coils"/>
    </source>
</evidence>
<reference evidence="6" key="1">
    <citation type="submission" date="2021-03" db="EMBL/GenBank/DDBJ databases">
        <authorList>
            <person name="Li Z."/>
            <person name="Yang C."/>
        </authorList>
    </citation>
    <scope>NUCLEOTIDE SEQUENCE</scope>
    <source>
        <strain evidence="6">Dzin_1.0</strain>
        <tissue evidence="6">Leaf</tissue>
    </source>
</reference>
<dbReference type="PANTHER" id="PTHR11142:SF5">
    <property type="entry name" value="TRNA PSEUDOURIDINE(38_39) SYNTHASE"/>
    <property type="match status" value="1"/>
</dbReference>
<protein>
    <recommendedName>
        <fullName evidence="5">Pseudouridine synthase I TruA alpha/beta domain-containing protein</fullName>
    </recommendedName>
</protein>
<keyword evidence="2" id="KW-0819">tRNA processing</keyword>
<reference evidence="6" key="2">
    <citation type="journal article" date="2022" name="Hortic Res">
        <title>The genome of Dioscorea zingiberensis sheds light on the biosynthesis, origin and evolution of the medicinally important diosgenin saponins.</title>
        <authorList>
            <person name="Li Y."/>
            <person name="Tan C."/>
            <person name="Li Z."/>
            <person name="Guo J."/>
            <person name="Li S."/>
            <person name="Chen X."/>
            <person name="Wang C."/>
            <person name="Dai X."/>
            <person name="Yang H."/>
            <person name="Song W."/>
            <person name="Hou L."/>
            <person name="Xu J."/>
            <person name="Tong Z."/>
            <person name="Xu A."/>
            <person name="Yuan X."/>
            <person name="Wang W."/>
            <person name="Yang Q."/>
            <person name="Chen L."/>
            <person name="Sun Z."/>
            <person name="Wang K."/>
            <person name="Pan B."/>
            <person name="Chen J."/>
            <person name="Bao Y."/>
            <person name="Liu F."/>
            <person name="Qi X."/>
            <person name="Gang D.R."/>
            <person name="Wen J."/>
            <person name="Li J."/>
        </authorList>
    </citation>
    <scope>NUCLEOTIDE SEQUENCE</scope>
    <source>
        <strain evidence="6">Dzin_1.0</strain>
    </source>
</reference>
<dbReference type="GO" id="GO:0009982">
    <property type="term" value="F:pseudouridine synthase activity"/>
    <property type="evidence" value="ECO:0007669"/>
    <property type="project" value="InterPro"/>
</dbReference>
<keyword evidence="4" id="KW-0175">Coiled coil</keyword>
<comment type="similarity">
    <text evidence="1">Belongs to the tRNA pseudouridine synthase TruA family.</text>
</comment>
<dbReference type="GO" id="GO:0005634">
    <property type="term" value="C:nucleus"/>
    <property type="evidence" value="ECO:0007669"/>
    <property type="project" value="TreeGrafter"/>
</dbReference>
<dbReference type="InterPro" id="IPR020097">
    <property type="entry name" value="PsdUridine_synth_TruA_a/b_dom"/>
</dbReference>
<dbReference type="GO" id="GO:0031119">
    <property type="term" value="P:tRNA pseudouridine synthesis"/>
    <property type="evidence" value="ECO:0007669"/>
    <property type="project" value="TreeGrafter"/>
</dbReference>
<evidence type="ECO:0000256" key="3">
    <source>
        <dbReference type="ARBA" id="ARBA00023235"/>
    </source>
</evidence>
<dbReference type="AlphaFoldDB" id="A0A9D5DDM5"/>
<dbReference type="Pfam" id="PF01416">
    <property type="entry name" value="PseudoU_synth_1"/>
    <property type="match status" value="1"/>
</dbReference>
<evidence type="ECO:0000313" key="6">
    <source>
        <dbReference type="EMBL" id="KAJ0988572.1"/>
    </source>
</evidence>
<sequence>MGTLDGEDLVSELRSQLLSLARRVEELEKENERLRSRFSSCSCSKAEDLTFSTDISVSFEPMTPETKQCKEFLANQKMVPIIGSSFDPSLTCSTNPLKEDEANAADNLCMENSAEVSMLEKTEEPGYHLRSVHQYARRYVALKIMYFGQSQRFYGFASEAQMDPTVESEIFRALERTKLLVANKEKSQYSRCGRTDKGVSSTGQVIAIYLRSKVKGNGRNNENGKSRFGENYEEEIDYVRVLNRVLPKDIRVIGWCPASANFHARFSCLGREYKYLFWRGSLDISAMQKAVKKFIGEHDFRNFCKMDAANVNNYTRKITAFEISSCSKRFDENELCAMTIKGSAFLWHQVRCMVAVLFMIGQGFEPPEVVDVLLDINKTPRKPQYNMASDLPLILRSCEFEDINFICSSDASRALHEHLKNEFQTHMLQAAIFNEALECMSFPEASSQNLGKKPKGHVPLMMRPTEPSFEERLAKFNMKGSLKS</sequence>
<dbReference type="SUPFAM" id="SSF55120">
    <property type="entry name" value="Pseudouridine synthase"/>
    <property type="match status" value="1"/>
</dbReference>
<dbReference type="InterPro" id="IPR020095">
    <property type="entry name" value="PsdUridine_synth_TruA_C"/>
</dbReference>
<feature type="coiled-coil region" evidence="4">
    <location>
        <begin position="10"/>
        <end position="44"/>
    </location>
</feature>
<evidence type="ECO:0000256" key="1">
    <source>
        <dbReference type="ARBA" id="ARBA00009375"/>
    </source>
</evidence>
<name>A0A9D5DDM5_9LILI</name>
<feature type="domain" description="Pseudouridine synthase I TruA alpha/beta" evidence="5">
    <location>
        <begin position="290"/>
        <end position="401"/>
    </location>
</feature>
<dbReference type="Gene3D" id="3.30.70.580">
    <property type="entry name" value="Pseudouridine synthase I, catalytic domain, N-terminal subdomain"/>
    <property type="match status" value="1"/>
</dbReference>
<dbReference type="GO" id="GO:0005737">
    <property type="term" value="C:cytoplasm"/>
    <property type="evidence" value="ECO:0007669"/>
    <property type="project" value="TreeGrafter"/>
</dbReference>
<keyword evidence="7" id="KW-1185">Reference proteome</keyword>
<dbReference type="InterPro" id="IPR001406">
    <property type="entry name" value="PsdUridine_synth_TruA"/>
</dbReference>
<comment type="caution">
    <text evidence="6">The sequence shown here is derived from an EMBL/GenBank/DDBJ whole genome shotgun (WGS) entry which is preliminary data.</text>
</comment>
<dbReference type="GO" id="GO:0003723">
    <property type="term" value="F:RNA binding"/>
    <property type="evidence" value="ECO:0007669"/>
    <property type="project" value="InterPro"/>
</dbReference>
<gene>
    <name evidence="6" type="ORF">J5N97_006928</name>
</gene>
<dbReference type="InterPro" id="IPR020094">
    <property type="entry name" value="TruA/RsuA/RluB/E/F_N"/>
</dbReference>
<dbReference type="FunFam" id="3.30.70.580:FF:000012">
    <property type="entry name" value="tRNA pseudouridine synthase"/>
    <property type="match status" value="1"/>
</dbReference>
<dbReference type="HAMAP" id="MF_00171">
    <property type="entry name" value="TruA"/>
    <property type="match status" value="1"/>
</dbReference>
<evidence type="ECO:0000256" key="2">
    <source>
        <dbReference type="ARBA" id="ARBA00022694"/>
    </source>
</evidence>
<dbReference type="InterPro" id="IPR020103">
    <property type="entry name" value="PsdUridine_synth_cat_dom_sf"/>
</dbReference>
<evidence type="ECO:0000313" key="7">
    <source>
        <dbReference type="Proteomes" id="UP001085076"/>
    </source>
</evidence>
<dbReference type="GO" id="GO:1990481">
    <property type="term" value="P:mRNA pseudouridine synthesis"/>
    <property type="evidence" value="ECO:0007669"/>
    <property type="project" value="TreeGrafter"/>
</dbReference>
<dbReference type="Proteomes" id="UP001085076">
    <property type="component" value="Miscellaneous, Linkage group lg01"/>
</dbReference>
<dbReference type="Gene3D" id="3.30.70.660">
    <property type="entry name" value="Pseudouridine synthase I, catalytic domain, C-terminal subdomain"/>
    <property type="match status" value="1"/>
</dbReference>
<organism evidence="6 7">
    <name type="scientific">Dioscorea zingiberensis</name>
    <dbReference type="NCBI Taxonomy" id="325984"/>
    <lineage>
        <taxon>Eukaryota</taxon>
        <taxon>Viridiplantae</taxon>
        <taxon>Streptophyta</taxon>
        <taxon>Embryophyta</taxon>
        <taxon>Tracheophyta</taxon>
        <taxon>Spermatophyta</taxon>
        <taxon>Magnoliopsida</taxon>
        <taxon>Liliopsida</taxon>
        <taxon>Dioscoreales</taxon>
        <taxon>Dioscoreaceae</taxon>
        <taxon>Dioscorea</taxon>
    </lineage>
</organism>
<proteinExistence type="inferred from homology"/>
<evidence type="ECO:0000259" key="5">
    <source>
        <dbReference type="Pfam" id="PF01416"/>
    </source>
</evidence>
<accession>A0A9D5DDM5</accession>
<dbReference type="CDD" id="cd02569">
    <property type="entry name" value="PseudoU_synth_ScPus3"/>
    <property type="match status" value="1"/>
</dbReference>
<dbReference type="EMBL" id="JAGGNH010000001">
    <property type="protein sequence ID" value="KAJ0988572.1"/>
    <property type="molecule type" value="Genomic_DNA"/>
</dbReference>
<dbReference type="InterPro" id="IPR041707">
    <property type="entry name" value="Pus3-like"/>
</dbReference>